<evidence type="ECO:0000313" key="2">
    <source>
        <dbReference type="Proteomes" id="UP001060215"/>
    </source>
</evidence>
<organism evidence="1 2">
    <name type="scientific">Camellia lanceoleosa</name>
    <dbReference type="NCBI Taxonomy" id="1840588"/>
    <lineage>
        <taxon>Eukaryota</taxon>
        <taxon>Viridiplantae</taxon>
        <taxon>Streptophyta</taxon>
        <taxon>Embryophyta</taxon>
        <taxon>Tracheophyta</taxon>
        <taxon>Spermatophyta</taxon>
        <taxon>Magnoliopsida</taxon>
        <taxon>eudicotyledons</taxon>
        <taxon>Gunneridae</taxon>
        <taxon>Pentapetalae</taxon>
        <taxon>asterids</taxon>
        <taxon>Ericales</taxon>
        <taxon>Theaceae</taxon>
        <taxon>Camellia</taxon>
    </lineage>
</organism>
<evidence type="ECO:0000313" key="1">
    <source>
        <dbReference type="EMBL" id="KAI8013493.1"/>
    </source>
</evidence>
<sequence length="549" mass="59813">MQSNNGSDPQQQNQQPPAAALQQQQWVAAMQYPAAAMVMQHQMMPPPHYPPHYMPYHHHHYHHQYHPQQQHQNQNQNQQGSNGDLASDVTDSLLHETFASKYPSVKAAKVVIDANTGRSKGYGFVRFGDENERSQAMTEMNGEYCSSRPMRIGAATPRKSSGYQQQYSSQGGYISNGASAQGSQSDGDSTNTTIFVGGLDPNVTDEDLRQPFSQYGEIVSVKIPVGKGCGFVQFANRNNAEEALQKLNGSTIGNQTVRLSWGEIQQISRRVFFRSFTVQSSSSSSSSSSVSGLSSKPKVVVTRERGKNGKLINALEKHGINCLELPLIEHTRLPDLERLSSLLSDNAFDWIVITSPEAGLVFLDAWKASGTPKVKVGVVGAGTASIFEEVAQSSKCLDVAFEPSKATGKVLASELPKHGNKKCTVLYPASAKASTEIEEGLSNRGFEVTRLNTYTTVPVHHVDQIVLMQALSAPVVTVASPSAVRAWVNLISESECWGNSVACIGETTALAAKRLGLRNVYHPTNPGLEGWVDSILDALKVRDQFQKVQ</sequence>
<accession>A0ACC0HKU9</accession>
<keyword evidence="2" id="KW-1185">Reference proteome</keyword>
<reference evidence="1 2" key="1">
    <citation type="journal article" date="2022" name="Plant J.">
        <title>Chromosome-level genome of Camellia lanceoleosa provides a valuable resource for understanding genome evolution and self-incompatibility.</title>
        <authorList>
            <person name="Gong W."/>
            <person name="Xiao S."/>
            <person name="Wang L."/>
            <person name="Liao Z."/>
            <person name="Chang Y."/>
            <person name="Mo W."/>
            <person name="Hu G."/>
            <person name="Li W."/>
            <person name="Zhao G."/>
            <person name="Zhu H."/>
            <person name="Hu X."/>
            <person name="Ji K."/>
            <person name="Xiang X."/>
            <person name="Song Q."/>
            <person name="Yuan D."/>
            <person name="Jin S."/>
            <person name="Zhang L."/>
        </authorList>
    </citation>
    <scope>NUCLEOTIDE SEQUENCE [LARGE SCALE GENOMIC DNA]</scope>
    <source>
        <strain evidence="1">SQ_2022a</strain>
    </source>
</reference>
<name>A0ACC0HKU9_9ERIC</name>
<gene>
    <name evidence="1" type="ORF">LOK49_LG05G03511</name>
</gene>
<proteinExistence type="predicted"/>
<dbReference type="EMBL" id="CM045761">
    <property type="protein sequence ID" value="KAI8013493.1"/>
    <property type="molecule type" value="Genomic_DNA"/>
</dbReference>
<comment type="caution">
    <text evidence="1">The sequence shown here is derived from an EMBL/GenBank/DDBJ whole genome shotgun (WGS) entry which is preliminary data.</text>
</comment>
<dbReference type="Proteomes" id="UP001060215">
    <property type="component" value="Chromosome 4"/>
</dbReference>
<protein>
    <submittedName>
        <fullName evidence="1">Uncharacterized protein</fullName>
    </submittedName>
</protein>